<gene>
    <name evidence="2" type="ORF">AB0H72_05185</name>
</gene>
<protein>
    <recommendedName>
        <fullName evidence="4">HTH cro/C1-type domain-containing protein</fullName>
    </recommendedName>
</protein>
<keyword evidence="3" id="KW-1185">Reference proteome</keyword>
<dbReference type="Proteomes" id="UP001551658">
    <property type="component" value="Unassembled WGS sequence"/>
</dbReference>
<feature type="compositionally biased region" description="Basic and acidic residues" evidence="1">
    <location>
        <begin position="70"/>
        <end position="86"/>
    </location>
</feature>
<dbReference type="RefSeq" id="WP_357973952.1">
    <property type="nucleotide sequence ID" value="NZ_JBFAIH010000002.1"/>
</dbReference>
<evidence type="ECO:0000313" key="2">
    <source>
        <dbReference type="EMBL" id="MEV0362080.1"/>
    </source>
</evidence>
<comment type="caution">
    <text evidence="2">The sequence shown here is derived from an EMBL/GenBank/DDBJ whole genome shotgun (WGS) entry which is preliminary data.</text>
</comment>
<accession>A0ABV3F309</accession>
<evidence type="ECO:0000256" key="1">
    <source>
        <dbReference type="SAM" id="MobiDB-lite"/>
    </source>
</evidence>
<evidence type="ECO:0000313" key="3">
    <source>
        <dbReference type="Proteomes" id="UP001551658"/>
    </source>
</evidence>
<dbReference type="InterPro" id="IPR010982">
    <property type="entry name" value="Lambda_DNA-bd_dom_sf"/>
</dbReference>
<dbReference type="EMBL" id="JBFAIH010000002">
    <property type="protein sequence ID" value="MEV0362080.1"/>
    <property type="molecule type" value="Genomic_DNA"/>
</dbReference>
<name>A0ABV3F309_9NOCA</name>
<dbReference type="CDD" id="cd00093">
    <property type="entry name" value="HTH_XRE"/>
    <property type="match status" value="1"/>
</dbReference>
<dbReference type="Gene3D" id="1.10.260.40">
    <property type="entry name" value="lambda repressor-like DNA-binding domains"/>
    <property type="match status" value="1"/>
</dbReference>
<dbReference type="InterPro" id="IPR001387">
    <property type="entry name" value="Cro/C1-type_HTH"/>
</dbReference>
<organism evidence="2 3">
    <name type="scientific">Nocardia fusca</name>
    <dbReference type="NCBI Taxonomy" id="941183"/>
    <lineage>
        <taxon>Bacteria</taxon>
        <taxon>Bacillati</taxon>
        <taxon>Actinomycetota</taxon>
        <taxon>Actinomycetes</taxon>
        <taxon>Mycobacteriales</taxon>
        <taxon>Nocardiaceae</taxon>
        <taxon>Nocardia</taxon>
    </lineage>
</organism>
<proteinExistence type="predicted"/>
<sequence length="431" mass="47634">MTIIKWTGLEVAALRTALRDTQVQFADRIGCSIEAVGKWERRGADITLGAKYSECMDTARRRLDDEQRARFDAARQDPDAPVRPDRGPQPNPGSPQVVHDEQEAEVDDVNRRQFGTALMGLTALVAKPFDATPPVAPELVDYFRSQLAGHYTADRFLGSLQLIPTAIPQYELLCSLAGAASGRLRGDFWSVATGYAAFIGWLYQDAGDLRRSAYWLDQMLERAHRSQDVQLVGFALHNKAMLEADKRDGHGVLDLTGAALHQRTRLCPKVEILLLQQAAHGTSLIAGDNAADESDRLLDEAAALLEAVDDEYPWGACRSPRYIDVQRATVWTRLGRTRDAMKLWEEIIPDIPASESRDRGVFSARYAQALAAAGEPDQAVATVAAIPPLAVKTGSARMLSELFTLRKRMEPWSHEAAGRELEELLSDFAEK</sequence>
<evidence type="ECO:0008006" key="4">
    <source>
        <dbReference type="Google" id="ProtNLM"/>
    </source>
</evidence>
<feature type="region of interest" description="Disordered" evidence="1">
    <location>
        <begin position="70"/>
        <end position="102"/>
    </location>
</feature>
<reference evidence="2 3" key="1">
    <citation type="submission" date="2024-06" db="EMBL/GenBank/DDBJ databases">
        <title>The Natural Products Discovery Center: Release of the First 8490 Sequenced Strains for Exploring Actinobacteria Biosynthetic Diversity.</title>
        <authorList>
            <person name="Kalkreuter E."/>
            <person name="Kautsar S.A."/>
            <person name="Yang D."/>
            <person name="Bader C.D."/>
            <person name="Teijaro C.N."/>
            <person name="Fluegel L."/>
            <person name="Davis C.M."/>
            <person name="Simpson J.R."/>
            <person name="Lauterbach L."/>
            <person name="Steele A.D."/>
            <person name="Gui C."/>
            <person name="Meng S."/>
            <person name="Li G."/>
            <person name="Viehrig K."/>
            <person name="Ye F."/>
            <person name="Su P."/>
            <person name="Kiefer A.F."/>
            <person name="Nichols A."/>
            <person name="Cepeda A.J."/>
            <person name="Yan W."/>
            <person name="Fan B."/>
            <person name="Jiang Y."/>
            <person name="Adhikari A."/>
            <person name="Zheng C.-J."/>
            <person name="Schuster L."/>
            <person name="Cowan T.M."/>
            <person name="Smanski M.J."/>
            <person name="Chevrette M.G."/>
            <person name="De Carvalho L.P.S."/>
            <person name="Shen B."/>
        </authorList>
    </citation>
    <scope>NUCLEOTIDE SEQUENCE [LARGE SCALE GENOMIC DNA]</scope>
    <source>
        <strain evidence="2 3">NPDC050671</strain>
    </source>
</reference>